<proteinExistence type="predicted"/>
<sequence>MDQLADVAGTALFIALHAIGVVTTTSNVAGFSVPQPGASDGATCARGPLSALAQADQLEGEGIHPRSDEGVLGPALLEADDHIVEGPLIQPRLE</sequence>
<organism evidence="1 2">
    <name type="scientific">Salinibacterium xinjiangense</name>
    <dbReference type="NCBI Taxonomy" id="386302"/>
    <lineage>
        <taxon>Bacteria</taxon>
        <taxon>Bacillati</taxon>
        <taxon>Actinomycetota</taxon>
        <taxon>Actinomycetes</taxon>
        <taxon>Micrococcales</taxon>
        <taxon>Microbacteriaceae</taxon>
        <taxon>Salinibacterium</taxon>
    </lineage>
</organism>
<accession>A0A2C8ZVW6</accession>
<keyword evidence="2" id="KW-1185">Reference proteome</keyword>
<dbReference type="EMBL" id="OCST01000004">
    <property type="protein sequence ID" value="SOE69927.1"/>
    <property type="molecule type" value="Genomic_DNA"/>
</dbReference>
<gene>
    <name evidence="1" type="ORF">SAMN06296378_2095</name>
</gene>
<evidence type="ECO:0000313" key="1">
    <source>
        <dbReference type="EMBL" id="SOE69927.1"/>
    </source>
</evidence>
<dbReference type="AlphaFoldDB" id="A0A2C8ZVW6"/>
<dbReference type="Proteomes" id="UP000219440">
    <property type="component" value="Unassembled WGS sequence"/>
</dbReference>
<name>A0A2C8ZVW6_9MICO</name>
<evidence type="ECO:0000313" key="2">
    <source>
        <dbReference type="Proteomes" id="UP000219440"/>
    </source>
</evidence>
<protein>
    <submittedName>
        <fullName evidence="1">Uncharacterized protein</fullName>
    </submittedName>
</protein>
<reference evidence="1 2" key="1">
    <citation type="submission" date="2017-09" db="EMBL/GenBank/DDBJ databases">
        <authorList>
            <person name="Ehlers B."/>
            <person name="Leendertz F.H."/>
        </authorList>
    </citation>
    <scope>NUCLEOTIDE SEQUENCE [LARGE SCALE GENOMIC DNA]</scope>
    <source>
        <strain evidence="1 2">CGMCC 1.05381</strain>
    </source>
</reference>